<gene>
    <name evidence="1" type="ORF">GTH24_08565</name>
</gene>
<evidence type="ECO:0000313" key="1">
    <source>
        <dbReference type="EMBL" id="QIF93941.1"/>
    </source>
</evidence>
<dbReference type="RefSeq" id="WP_164526231.1">
    <property type="nucleotide sequence ID" value="NZ_CP047344.1"/>
</dbReference>
<dbReference type="AlphaFoldDB" id="A0A6G6SJF0"/>
<dbReference type="Proteomes" id="UP000503287">
    <property type="component" value="Chromosome"/>
</dbReference>
<evidence type="ECO:0000313" key="2">
    <source>
        <dbReference type="Proteomes" id="UP000503287"/>
    </source>
</evidence>
<proteinExistence type="predicted"/>
<dbReference type="EMBL" id="CP047344">
    <property type="protein sequence ID" value="QIF93941.1"/>
    <property type="molecule type" value="Genomic_DNA"/>
</dbReference>
<sequence>MEDDCMTLKEFAGKLKLSPSTIYKNPPKYYMFKVGGSWRANKDSLKKFEQAQFNDNNVYRLAVVGGRRNLKCRSTKEVTHTGLMSHLQVEKELGDLLAPRTR</sequence>
<reference evidence="1 2" key="1">
    <citation type="submission" date="2020-01" db="EMBL/GenBank/DDBJ databases">
        <title>The genomic epidemiology of tigecycline resistance gene tet(X) variants in a swine farm in China.</title>
        <authorList>
            <person name="Peng K."/>
            <person name="Li R."/>
        </authorList>
    </citation>
    <scope>NUCLEOTIDE SEQUENCE [LARGE SCALE GENOMIC DNA]</scope>
    <source>
        <strain evidence="1 2">ZN3</strain>
    </source>
</reference>
<keyword evidence="2" id="KW-1185">Reference proteome</keyword>
<accession>A0A6G6SJF0</accession>
<evidence type="ECO:0008006" key="3">
    <source>
        <dbReference type="Google" id="ProtNLM"/>
    </source>
</evidence>
<organism evidence="1 2">
    <name type="scientific">Proteus vulgaris</name>
    <dbReference type="NCBI Taxonomy" id="585"/>
    <lineage>
        <taxon>Bacteria</taxon>
        <taxon>Pseudomonadati</taxon>
        <taxon>Pseudomonadota</taxon>
        <taxon>Gammaproteobacteria</taxon>
        <taxon>Enterobacterales</taxon>
        <taxon>Morganellaceae</taxon>
        <taxon>Proteus</taxon>
    </lineage>
</organism>
<name>A0A6G6SJF0_PROVU</name>
<protein>
    <recommendedName>
        <fullName evidence="3">Helix-turn-helix domain-containing protein</fullName>
    </recommendedName>
</protein>